<evidence type="ECO:0000256" key="5">
    <source>
        <dbReference type="ARBA" id="ARBA00022741"/>
    </source>
</evidence>
<evidence type="ECO:0000256" key="2">
    <source>
        <dbReference type="ARBA" id="ARBA00008389"/>
    </source>
</evidence>
<comment type="similarity">
    <text evidence="2 9">Belongs to the pyrimidine 5'-nucleotidase family.</text>
</comment>
<evidence type="ECO:0000313" key="11">
    <source>
        <dbReference type="Proteomes" id="UP000694941"/>
    </source>
</evidence>
<evidence type="ECO:0000256" key="7">
    <source>
        <dbReference type="ARBA" id="ARBA00022842"/>
    </source>
</evidence>
<evidence type="ECO:0000256" key="1">
    <source>
        <dbReference type="ARBA" id="ARBA00000815"/>
    </source>
</evidence>
<gene>
    <name evidence="12" type="primary">LOC106468623</name>
</gene>
<comment type="subcellular location">
    <subcellularLocation>
        <location evidence="9">Cytoplasm</location>
    </subcellularLocation>
</comment>
<dbReference type="InterPro" id="IPR023214">
    <property type="entry name" value="HAD_sf"/>
</dbReference>
<keyword evidence="8 9" id="KW-0546">Nucleotide metabolism</keyword>
<dbReference type="Proteomes" id="UP000694941">
    <property type="component" value="Unplaced"/>
</dbReference>
<keyword evidence="6 9" id="KW-0378">Hydrolase</keyword>
<evidence type="ECO:0000256" key="9">
    <source>
        <dbReference type="RuleBase" id="RU361276"/>
    </source>
</evidence>
<keyword evidence="5 9" id="KW-0547">Nucleotide-binding</keyword>
<dbReference type="Pfam" id="PF05822">
    <property type="entry name" value="UMPH-1"/>
    <property type="match status" value="1"/>
</dbReference>
<keyword evidence="10" id="KW-1133">Transmembrane helix</keyword>
<dbReference type="PANTHER" id="PTHR13045:SF0">
    <property type="entry name" value="7-METHYLGUANOSINE PHOSPHATE-SPECIFIC 5'-NUCLEOTIDASE"/>
    <property type="match status" value="1"/>
</dbReference>
<evidence type="ECO:0000256" key="3">
    <source>
        <dbReference type="ARBA" id="ARBA00012643"/>
    </source>
</evidence>
<evidence type="ECO:0000256" key="4">
    <source>
        <dbReference type="ARBA" id="ARBA00022723"/>
    </source>
</evidence>
<protein>
    <recommendedName>
        <fullName evidence="3 9">5'-nucleotidase</fullName>
        <ecNumber evidence="3 9">3.1.3.5</ecNumber>
    </recommendedName>
</protein>
<keyword evidence="10" id="KW-0812">Transmembrane</keyword>
<evidence type="ECO:0000256" key="8">
    <source>
        <dbReference type="ARBA" id="ARBA00023080"/>
    </source>
</evidence>
<proteinExistence type="inferred from homology"/>
<accession>A0ABM1T9X1</accession>
<dbReference type="InterPro" id="IPR006434">
    <property type="entry name" value="Pyrimidine_nucleotidase_eu"/>
</dbReference>
<sequence>MLQERPNLRFGLEIALGIGAVLAVSLIASRFIWQTKKKKKITRIIDTIEELQKPNVRMKDPDKVEDIVCQLINGRASKLQVISDFDHTITRIHYQQKPCSSTYSILDSSPYIREECRKKAKDLHSKYYPIEIDPTISIEDKIPKMVEWYTQAHHVVGTSGVKKSDFTKMVESSDVMLRSGCELLFDTLNTNGIPLLIFSAGLGDLVKEVLTHFGTLYPNMKFVGNFMDFDEEGNTIGFKGEVIHMFNKNQSSIHNSEYFNQLKHRNNIILMGDSLGDLQMADGVPQPVNVLRIGFLNHKVEESLPKYLDGYDIVLVDDQSMNLVNGLLQRIFIPLTVRKPQKLFICDSLVMTCG</sequence>
<name>A0ABM1T9X1_LIMPO</name>
<dbReference type="InterPro" id="IPR036412">
    <property type="entry name" value="HAD-like_sf"/>
</dbReference>
<keyword evidence="9" id="KW-0963">Cytoplasm</keyword>
<keyword evidence="4" id="KW-0479">Metal-binding</keyword>
<keyword evidence="10" id="KW-0472">Membrane</keyword>
<dbReference type="NCBIfam" id="TIGR01544">
    <property type="entry name" value="HAD-SF-IE"/>
    <property type="match status" value="1"/>
</dbReference>
<dbReference type="GeneID" id="106468623"/>
<dbReference type="EC" id="3.1.3.5" evidence="3 9"/>
<keyword evidence="11" id="KW-1185">Reference proteome</keyword>
<dbReference type="Gene3D" id="3.40.50.1000">
    <property type="entry name" value="HAD superfamily/HAD-like"/>
    <property type="match status" value="1"/>
</dbReference>
<feature type="transmembrane region" description="Helical" evidence="10">
    <location>
        <begin position="12"/>
        <end position="33"/>
    </location>
</feature>
<comment type="catalytic activity">
    <reaction evidence="1 9">
        <text>a ribonucleoside 5'-phosphate + H2O = a ribonucleoside + phosphate</text>
        <dbReference type="Rhea" id="RHEA:12484"/>
        <dbReference type="ChEBI" id="CHEBI:15377"/>
        <dbReference type="ChEBI" id="CHEBI:18254"/>
        <dbReference type="ChEBI" id="CHEBI:43474"/>
        <dbReference type="ChEBI" id="CHEBI:58043"/>
        <dbReference type="EC" id="3.1.3.5"/>
    </reaction>
</comment>
<dbReference type="SUPFAM" id="SSF56784">
    <property type="entry name" value="HAD-like"/>
    <property type="match status" value="1"/>
</dbReference>
<organism evidence="11 12">
    <name type="scientific">Limulus polyphemus</name>
    <name type="common">Atlantic horseshoe crab</name>
    <dbReference type="NCBI Taxonomy" id="6850"/>
    <lineage>
        <taxon>Eukaryota</taxon>
        <taxon>Metazoa</taxon>
        <taxon>Ecdysozoa</taxon>
        <taxon>Arthropoda</taxon>
        <taxon>Chelicerata</taxon>
        <taxon>Merostomata</taxon>
        <taxon>Xiphosura</taxon>
        <taxon>Limulidae</taxon>
        <taxon>Limulus</taxon>
    </lineage>
</organism>
<evidence type="ECO:0000256" key="10">
    <source>
        <dbReference type="SAM" id="Phobius"/>
    </source>
</evidence>
<evidence type="ECO:0000313" key="12">
    <source>
        <dbReference type="RefSeq" id="XP_022252677.1"/>
    </source>
</evidence>
<dbReference type="Gene3D" id="1.10.150.340">
    <property type="entry name" value="Pyrimidine 5'-nucleotidase (UMPH-1), N-terminal domain"/>
    <property type="match status" value="1"/>
</dbReference>
<dbReference type="SFLD" id="SFLDG01128">
    <property type="entry name" value="C1.4:_5'-Nucleotidase_Like"/>
    <property type="match status" value="1"/>
</dbReference>
<keyword evidence="7" id="KW-0460">Magnesium</keyword>
<evidence type="ECO:0000256" key="6">
    <source>
        <dbReference type="ARBA" id="ARBA00022801"/>
    </source>
</evidence>
<dbReference type="PANTHER" id="PTHR13045">
    <property type="entry name" value="5'-NUCLEOTIDASE"/>
    <property type="match status" value="1"/>
</dbReference>
<dbReference type="SFLD" id="SFLDS00003">
    <property type="entry name" value="Haloacid_Dehalogenase"/>
    <property type="match status" value="1"/>
</dbReference>
<dbReference type="RefSeq" id="XP_022252677.1">
    <property type="nucleotide sequence ID" value="XM_022396969.1"/>
</dbReference>
<reference evidence="12" key="1">
    <citation type="submission" date="2025-08" db="UniProtKB">
        <authorList>
            <consortium name="RefSeq"/>
        </authorList>
    </citation>
    <scope>IDENTIFICATION</scope>
    <source>
        <tissue evidence="12">Muscle</tissue>
    </source>
</reference>